<name>A0A4R3J3J5_9RHOB</name>
<dbReference type="RefSeq" id="WP_132247036.1">
    <property type="nucleotide sequence ID" value="NZ_SLZU01000014.1"/>
</dbReference>
<proteinExistence type="predicted"/>
<gene>
    <name evidence="2" type="ORF">EDD52_1147</name>
</gene>
<evidence type="ECO:0000313" key="2">
    <source>
        <dbReference type="EMBL" id="TCS60409.1"/>
    </source>
</evidence>
<dbReference type="EMBL" id="SLZU01000014">
    <property type="protein sequence ID" value="TCS60409.1"/>
    <property type="molecule type" value="Genomic_DNA"/>
</dbReference>
<keyword evidence="3" id="KW-1185">Reference proteome</keyword>
<dbReference type="Proteomes" id="UP000295696">
    <property type="component" value="Unassembled WGS sequence"/>
</dbReference>
<organism evidence="2 3">
    <name type="scientific">Primorskyibacter sedentarius</name>
    <dbReference type="NCBI Taxonomy" id="745311"/>
    <lineage>
        <taxon>Bacteria</taxon>
        <taxon>Pseudomonadati</taxon>
        <taxon>Pseudomonadota</taxon>
        <taxon>Alphaproteobacteria</taxon>
        <taxon>Rhodobacterales</taxon>
        <taxon>Roseobacteraceae</taxon>
        <taxon>Primorskyibacter</taxon>
    </lineage>
</organism>
<dbReference type="AlphaFoldDB" id="A0A4R3J3J5"/>
<accession>A0A4R3J3J5</accession>
<evidence type="ECO:0000313" key="3">
    <source>
        <dbReference type="Proteomes" id="UP000295696"/>
    </source>
</evidence>
<sequence length="109" mass="12455">MTDIQRIHALLRNLLGLFDEARVKRGWPEEFRHVLLVPDASSQREGGRSRSEAMGSLNKLVFHSEDGQSGAGSRMKAWHARTKNDLERPSTLFQKRRQSASLADWEEPN</sequence>
<protein>
    <submittedName>
        <fullName evidence="2">Uncharacterized protein</fullName>
    </submittedName>
</protein>
<feature type="region of interest" description="Disordered" evidence="1">
    <location>
        <begin position="38"/>
        <end position="109"/>
    </location>
</feature>
<reference evidence="2 3" key="1">
    <citation type="submission" date="2019-03" db="EMBL/GenBank/DDBJ databases">
        <title>Genomic Encyclopedia of Type Strains, Phase IV (KMG-IV): sequencing the most valuable type-strain genomes for metagenomic binning, comparative biology and taxonomic classification.</title>
        <authorList>
            <person name="Goeker M."/>
        </authorList>
    </citation>
    <scope>NUCLEOTIDE SEQUENCE [LARGE SCALE GENOMIC DNA]</scope>
    <source>
        <strain evidence="2 3">DSM 104836</strain>
    </source>
</reference>
<evidence type="ECO:0000256" key="1">
    <source>
        <dbReference type="SAM" id="MobiDB-lite"/>
    </source>
</evidence>
<comment type="caution">
    <text evidence="2">The sequence shown here is derived from an EMBL/GenBank/DDBJ whole genome shotgun (WGS) entry which is preliminary data.</text>
</comment>